<keyword evidence="2" id="KW-1185">Reference proteome</keyword>
<dbReference type="AlphaFoldDB" id="A0A916RIX7"/>
<protein>
    <submittedName>
        <fullName evidence="1">Uncharacterized protein</fullName>
    </submittedName>
</protein>
<proteinExistence type="predicted"/>
<gene>
    <name evidence="1" type="ORF">GCM10011507_06400</name>
</gene>
<accession>A0A916RIX7</accession>
<organism evidence="1 2">
    <name type="scientific">Edaphobacter acidisoli</name>
    <dbReference type="NCBI Taxonomy" id="2040573"/>
    <lineage>
        <taxon>Bacteria</taxon>
        <taxon>Pseudomonadati</taxon>
        <taxon>Acidobacteriota</taxon>
        <taxon>Terriglobia</taxon>
        <taxon>Terriglobales</taxon>
        <taxon>Acidobacteriaceae</taxon>
        <taxon>Edaphobacter</taxon>
    </lineage>
</organism>
<dbReference type="EMBL" id="BMJB01000001">
    <property type="protein sequence ID" value="GGA57770.1"/>
    <property type="molecule type" value="Genomic_DNA"/>
</dbReference>
<name>A0A916RIX7_9BACT</name>
<dbReference type="Proteomes" id="UP000648801">
    <property type="component" value="Unassembled WGS sequence"/>
</dbReference>
<reference evidence="1" key="2">
    <citation type="submission" date="2020-09" db="EMBL/GenBank/DDBJ databases">
        <authorList>
            <person name="Sun Q."/>
            <person name="Zhou Y."/>
        </authorList>
    </citation>
    <scope>NUCLEOTIDE SEQUENCE</scope>
    <source>
        <strain evidence="1">CGMCC 1.15447</strain>
    </source>
</reference>
<evidence type="ECO:0000313" key="1">
    <source>
        <dbReference type="EMBL" id="GGA57770.1"/>
    </source>
</evidence>
<sequence>MHHHRWPSLAIDWDTGGDSAHIRYLRPGQPAKDIPAVESATHKGVWEIHWMKPEPMHSIEVVSPPKDEMEHASDPPELRIEIKVRQ</sequence>
<reference evidence="1" key="1">
    <citation type="journal article" date="2014" name="Int. J. Syst. Evol. Microbiol.">
        <title>Complete genome sequence of Corynebacterium casei LMG S-19264T (=DSM 44701T), isolated from a smear-ripened cheese.</title>
        <authorList>
            <consortium name="US DOE Joint Genome Institute (JGI-PGF)"/>
            <person name="Walter F."/>
            <person name="Albersmeier A."/>
            <person name="Kalinowski J."/>
            <person name="Ruckert C."/>
        </authorList>
    </citation>
    <scope>NUCLEOTIDE SEQUENCE</scope>
    <source>
        <strain evidence="1">CGMCC 1.15447</strain>
    </source>
</reference>
<evidence type="ECO:0000313" key="2">
    <source>
        <dbReference type="Proteomes" id="UP000648801"/>
    </source>
</evidence>
<comment type="caution">
    <text evidence="1">The sequence shown here is derived from an EMBL/GenBank/DDBJ whole genome shotgun (WGS) entry which is preliminary data.</text>
</comment>